<sequence length="282" mass="31134">MRNLGKRLFGVSLLLFIIGVCGIIWLFTKQENFSFSLKQVNEERVIEQEVKAIELLTEAADVEIMASKQPKASVRMVGEVSEQQQERLDFRSVVSPDGTLLVELRERPHVNMFYPRNGKVKLELFLPEKVYENVQLETMTGDIKSGMLRAKNTKISTGNGDVNVSGYEGEALDVQTATGDINLANVRSAVVIESSTGEIDKLTMPELTHDVSIRTDTGDIRVTVAKEPAAAQLEVTTDTGSIETTWSNLTYEKEEEYKLKASIGSGGPKMTVRSSTGDVSIQ</sequence>
<keyword evidence="1" id="KW-1133">Transmembrane helix</keyword>
<dbReference type="KEGG" id="bfm:BP422_04245"/>
<gene>
    <name evidence="3" type="ORF">BP422_04245</name>
</gene>
<dbReference type="Proteomes" id="UP000197781">
    <property type="component" value="Chromosome"/>
</dbReference>
<feature type="transmembrane region" description="Helical" evidence="1">
    <location>
        <begin position="7"/>
        <end position="27"/>
    </location>
</feature>
<name>A0A220MD12_9BACL</name>
<dbReference type="EMBL" id="CP018145">
    <property type="protein sequence ID" value="ASJ52833.1"/>
    <property type="molecule type" value="Genomic_DNA"/>
</dbReference>
<evidence type="ECO:0000256" key="1">
    <source>
        <dbReference type="SAM" id="Phobius"/>
    </source>
</evidence>
<organism evidence="3 4">
    <name type="scientific">Brevibacillus formosus</name>
    <dbReference type="NCBI Taxonomy" id="54913"/>
    <lineage>
        <taxon>Bacteria</taxon>
        <taxon>Bacillati</taxon>
        <taxon>Bacillota</taxon>
        <taxon>Bacilli</taxon>
        <taxon>Bacillales</taxon>
        <taxon>Paenibacillaceae</taxon>
        <taxon>Brevibacillus</taxon>
    </lineage>
</organism>
<dbReference type="RefSeq" id="WP_088906711.1">
    <property type="nucleotide sequence ID" value="NZ_CP018145.1"/>
</dbReference>
<protein>
    <recommendedName>
        <fullName evidence="2">DUF4097 domain-containing protein</fullName>
    </recommendedName>
</protein>
<evidence type="ECO:0000313" key="4">
    <source>
        <dbReference type="Proteomes" id="UP000197781"/>
    </source>
</evidence>
<keyword evidence="1" id="KW-0812">Transmembrane</keyword>
<evidence type="ECO:0000259" key="2">
    <source>
        <dbReference type="Pfam" id="PF13349"/>
    </source>
</evidence>
<dbReference type="AlphaFoldDB" id="A0A220MD12"/>
<dbReference type="Pfam" id="PF13349">
    <property type="entry name" value="DUF4097"/>
    <property type="match status" value="1"/>
</dbReference>
<evidence type="ECO:0000313" key="3">
    <source>
        <dbReference type="EMBL" id="ASJ52833.1"/>
    </source>
</evidence>
<accession>A0A220MD12</accession>
<reference evidence="3 4" key="1">
    <citation type="submission" date="2016-11" db="EMBL/GenBank/DDBJ databases">
        <authorList>
            <person name="Jaros S."/>
            <person name="Januszkiewicz K."/>
            <person name="Wedrychowicz H."/>
        </authorList>
    </citation>
    <scope>NUCLEOTIDE SEQUENCE [LARGE SCALE GENOMIC DNA]</scope>
    <source>
        <strain evidence="3 4">NF2</strain>
    </source>
</reference>
<keyword evidence="1" id="KW-0472">Membrane</keyword>
<feature type="domain" description="DUF4097" evidence="2">
    <location>
        <begin position="51"/>
        <end position="281"/>
    </location>
</feature>
<dbReference type="InterPro" id="IPR025164">
    <property type="entry name" value="Toastrack_DUF4097"/>
</dbReference>
<proteinExistence type="predicted"/>